<feature type="binding site" evidence="8">
    <location>
        <position position="181"/>
    </location>
    <ligand>
        <name>ATP</name>
        <dbReference type="ChEBI" id="CHEBI:30616"/>
    </ligand>
</feature>
<feature type="binding site" evidence="8">
    <location>
        <position position="174"/>
    </location>
    <ligand>
        <name>ATP</name>
        <dbReference type="ChEBI" id="CHEBI:30616"/>
    </ligand>
</feature>
<reference evidence="10 11" key="1">
    <citation type="submission" date="2019-09" db="EMBL/GenBank/DDBJ databases">
        <title>Genome sequence of Rhodovastum atsumiense, a diverse member of the Acetobacteraceae family of non-sulfur purple photosynthetic bacteria.</title>
        <authorList>
            <person name="Meyer T."/>
            <person name="Kyndt J."/>
        </authorList>
    </citation>
    <scope>NUCLEOTIDE SEQUENCE [LARGE SCALE GENOMIC DNA]</scope>
    <source>
        <strain evidence="10 11">DSM 21279</strain>
    </source>
</reference>
<keyword evidence="11" id="KW-1185">Reference proteome</keyword>
<evidence type="ECO:0000256" key="3">
    <source>
        <dbReference type="ARBA" id="ARBA00022695"/>
    </source>
</evidence>
<dbReference type="GO" id="GO:0000287">
    <property type="term" value="F:magnesium ion binding"/>
    <property type="evidence" value="ECO:0007669"/>
    <property type="project" value="UniProtKB-UniRule"/>
</dbReference>
<comment type="function">
    <text evidence="8">Nucleotidyltransferase involved in the post-translational modification of proteins. It can catalyze the addition of adenosine monophosphate (AMP) or uridine monophosphate (UMP) to a protein, resulting in modifications known as AMPylation and UMPylation.</text>
</comment>
<comment type="caution">
    <text evidence="10">The sequence shown here is derived from an EMBL/GenBank/DDBJ whole genome shotgun (WGS) entry which is preliminary data.</text>
</comment>
<feature type="binding site" evidence="8">
    <location>
        <position position="124"/>
    </location>
    <ligand>
        <name>ATP</name>
        <dbReference type="ChEBI" id="CHEBI:30616"/>
    </ligand>
</feature>
<gene>
    <name evidence="8" type="primary">ydiU</name>
    <name evidence="8" type="synonym">selO</name>
    <name evidence="10" type="ORF">F1189_25545</name>
</gene>
<feature type="binding site" evidence="8">
    <location>
        <position position="90"/>
    </location>
    <ligand>
        <name>ATP</name>
        <dbReference type="ChEBI" id="CHEBI:30616"/>
    </ligand>
</feature>
<feature type="binding site" evidence="8">
    <location>
        <position position="91"/>
    </location>
    <ligand>
        <name>ATP</name>
        <dbReference type="ChEBI" id="CHEBI:30616"/>
    </ligand>
</feature>
<feature type="active site" description="Proton acceptor" evidence="8">
    <location>
        <position position="250"/>
    </location>
</feature>
<comment type="catalytic activity">
    <reaction evidence="8">
        <text>L-histidyl-[protein] + UTP = N(tele)-(5'-uridylyl)-L-histidyl-[protein] + diphosphate</text>
        <dbReference type="Rhea" id="RHEA:83891"/>
        <dbReference type="Rhea" id="RHEA-COMP:9745"/>
        <dbReference type="Rhea" id="RHEA-COMP:20239"/>
        <dbReference type="ChEBI" id="CHEBI:29979"/>
        <dbReference type="ChEBI" id="CHEBI:33019"/>
        <dbReference type="ChEBI" id="CHEBI:46398"/>
        <dbReference type="ChEBI" id="CHEBI:233474"/>
    </reaction>
</comment>
<organism evidence="10 11">
    <name type="scientific">Rhodovastum atsumiense</name>
    <dbReference type="NCBI Taxonomy" id="504468"/>
    <lineage>
        <taxon>Bacteria</taxon>
        <taxon>Pseudomonadati</taxon>
        <taxon>Pseudomonadota</taxon>
        <taxon>Alphaproteobacteria</taxon>
        <taxon>Acetobacterales</taxon>
        <taxon>Acetobacteraceae</taxon>
        <taxon>Rhodovastum</taxon>
    </lineage>
</organism>
<dbReference type="GO" id="GO:0070733">
    <property type="term" value="F:AMPylase activity"/>
    <property type="evidence" value="ECO:0007669"/>
    <property type="project" value="UniProtKB-EC"/>
</dbReference>
<evidence type="ECO:0000256" key="6">
    <source>
        <dbReference type="ARBA" id="ARBA00022840"/>
    </source>
</evidence>
<sequence length="492" mass="53567">MSVRFSFDNSYARLPERLYARLDPTPVAAPALVRVNEDLAGQLGLDPEALAGPEGVEILAGNRVPEGAAPIALAYAGHQFGQFVPQLGDGRAILLGEVVGRDGARRDIQLKGSGRTPFSRSGDGRAALGPVLREYIVSEAMAALGIPTTRALAAVTTGQTVLRETALPGAVLTRVAASHIRVGTFQYFAARGDEAAVRLLADYVIARHYPQVAGASRPYPALLEAVVARQAELVARWLLVGFIHGVMNTDNMSIAGETIDYGPCAFMDAYDPATVFSAIDVMGRYAYGNQPRIAQWNLARLAETLLPLLAEDHDNAIAAAQEALTSFVPRFQSAWSEGLRRKLGLAMQREEDAALVQDLLQVMTENGADFTLTFRILCDLATNLQDDVALPGWFADAPAFVAWLGRWRRRLGEETVAPEARRAAMRAVNPAFIPRNHLVEQVITAAVERQDLTPFAELLEVLSRPYEDRPDRARHAMPPTPEERVHRTFCGT</sequence>
<comment type="catalytic activity">
    <reaction evidence="8">
        <text>L-tyrosyl-[protein] + ATP = O-(5'-adenylyl)-L-tyrosyl-[protein] + diphosphate</text>
        <dbReference type="Rhea" id="RHEA:54288"/>
        <dbReference type="Rhea" id="RHEA-COMP:10136"/>
        <dbReference type="Rhea" id="RHEA-COMP:13846"/>
        <dbReference type="ChEBI" id="CHEBI:30616"/>
        <dbReference type="ChEBI" id="CHEBI:33019"/>
        <dbReference type="ChEBI" id="CHEBI:46858"/>
        <dbReference type="ChEBI" id="CHEBI:83624"/>
        <dbReference type="EC" id="2.7.7.108"/>
    </reaction>
</comment>
<dbReference type="InterPro" id="IPR003846">
    <property type="entry name" value="SelO"/>
</dbReference>
<dbReference type="Pfam" id="PF02696">
    <property type="entry name" value="SelO"/>
    <property type="match status" value="1"/>
</dbReference>
<dbReference type="PANTHER" id="PTHR32057:SF14">
    <property type="entry name" value="PROTEIN ADENYLYLTRANSFERASE SELO, MITOCHONDRIAL"/>
    <property type="match status" value="1"/>
</dbReference>
<name>A0A5M6ILJ3_9PROT</name>
<comment type="similarity">
    <text evidence="1 8">Belongs to the SELO family.</text>
</comment>
<feature type="region of interest" description="Disordered" evidence="9">
    <location>
        <begin position="470"/>
        <end position="492"/>
    </location>
</feature>
<keyword evidence="6 8" id="KW-0067">ATP-binding</keyword>
<feature type="binding site" evidence="8">
    <location>
        <position position="260"/>
    </location>
    <ligand>
        <name>ATP</name>
        <dbReference type="ChEBI" id="CHEBI:30616"/>
    </ligand>
</feature>
<dbReference type="Proteomes" id="UP000325255">
    <property type="component" value="Unassembled WGS sequence"/>
</dbReference>
<dbReference type="EC" id="2.7.7.-" evidence="8"/>
<dbReference type="GO" id="GO:0005524">
    <property type="term" value="F:ATP binding"/>
    <property type="evidence" value="ECO:0007669"/>
    <property type="project" value="UniProtKB-UniRule"/>
</dbReference>
<keyword evidence="3 8" id="KW-0548">Nucleotidyltransferase</keyword>
<feature type="binding site" evidence="8">
    <location>
        <position position="123"/>
    </location>
    <ligand>
        <name>ATP</name>
        <dbReference type="ChEBI" id="CHEBI:30616"/>
    </ligand>
</feature>
<evidence type="ECO:0000256" key="8">
    <source>
        <dbReference type="HAMAP-Rule" id="MF_00692"/>
    </source>
</evidence>
<evidence type="ECO:0000256" key="9">
    <source>
        <dbReference type="SAM" id="MobiDB-lite"/>
    </source>
</evidence>
<evidence type="ECO:0000256" key="5">
    <source>
        <dbReference type="ARBA" id="ARBA00022741"/>
    </source>
</evidence>
<proteinExistence type="inferred from homology"/>
<dbReference type="EC" id="2.7.7.108" evidence="8"/>
<protein>
    <recommendedName>
        <fullName evidence="8">Protein nucleotidyltransferase YdiU</fullName>
        <ecNumber evidence="8">2.7.7.-</ecNumber>
    </recommendedName>
    <alternativeName>
        <fullName evidence="8">Protein adenylyltransferase YdiU</fullName>
        <ecNumber evidence="8">2.7.7.108</ecNumber>
    </alternativeName>
    <alternativeName>
        <fullName evidence="8">Protein uridylyltransferase YdiU</fullName>
        <ecNumber evidence="8">2.7.7.-</ecNumber>
    </alternativeName>
</protein>
<evidence type="ECO:0000313" key="11">
    <source>
        <dbReference type="Proteomes" id="UP000325255"/>
    </source>
</evidence>
<keyword evidence="8" id="KW-0464">Manganese</keyword>
<evidence type="ECO:0000256" key="1">
    <source>
        <dbReference type="ARBA" id="ARBA00009747"/>
    </source>
</evidence>
<comment type="catalytic activity">
    <reaction evidence="8">
        <text>L-seryl-[protein] + ATP = 3-O-(5'-adenylyl)-L-seryl-[protein] + diphosphate</text>
        <dbReference type="Rhea" id="RHEA:58120"/>
        <dbReference type="Rhea" id="RHEA-COMP:9863"/>
        <dbReference type="Rhea" id="RHEA-COMP:15073"/>
        <dbReference type="ChEBI" id="CHEBI:29999"/>
        <dbReference type="ChEBI" id="CHEBI:30616"/>
        <dbReference type="ChEBI" id="CHEBI:33019"/>
        <dbReference type="ChEBI" id="CHEBI:142516"/>
        <dbReference type="EC" id="2.7.7.108"/>
    </reaction>
</comment>
<dbReference type="PANTHER" id="PTHR32057">
    <property type="entry name" value="PROTEIN ADENYLYLTRANSFERASE SELO, MITOCHONDRIAL"/>
    <property type="match status" value="1"/>
</dbReference>
<dbReference type="HAMAP" id="MF_00692">
    <property type="entry name" value="SelO"/>
    <property type="match status" value="1"/>
</dbReference>
<dbReference type="EMBL" id="VWPK01000058">
    <property type="protein sequence ID" value="KAA5609140.1"/>
    <property type="molecule type" value="Genomic_DNA"/>
</dbReference>
<accession>A0A5M6ILJ3</accession>
<feature type="binding site" evidence="8">
    <location>
        <position position="260"/>
    </location>
    <ligand>
        <name>Mg(2+)</name>
        <dbReference type="ChEBI" id="CHEBI:18420"/>
    </ligand>
</feature>
<evidence type="ECO:0000256" key="7">
    <source>
        <dbReference type="ARBA" id="ARBA00022842"/>
    </source>
</evidence>
<comment type="catalytic activity">
    <reaction evidence="8">
        <text>L-seryl-[protein] + UTP = O-(5'-uridylyl)-L-seryl-[protein] + diphosphate</text>
        <dbReference type="Rhea" id="RHEA:64604"/>
        <dbReference type="Rhea" id="RHEA-COMP:9863"/>
        <dbReference type="Rhea" id="RHEA-COMP:16635"/>
        <dbReference type="ChEBI" id="CHEBI:29999"/>
        <dbReference type="ChEBI" id="CHEBI:33019"/>
        <dbReference type="ChEBI" id="CHEBI:46398"/>
        <dbReference type="ChEBI" id="CHEBI:156051"/>
    </reaction>
</comment>
<feature type="binding site" evidence="8">
    <location>
        <position position="251"/>
    </location>
    <ligand>
        <name>Mg(2+)</name>
        <dbReference type="ChEBI" id="CHEBI:18420"/>
    </ligand>
</feature>
<keyword evidence="2 8" id="KW-0808">Transferase</keyword>
<dbReference type="AlphaFoldDB" id="A0A5M6ILJ3"/>
<dbReference type="OrthoDB" id="9776281at2"/>
<keyword evidence="5 8" id="KW-0547">Nucleotide-binding</keyword>
<evidence type="ECO:0000256" key="2">
    <source>
        <dbReference type="ARBA" id="ARBA00022679"/>
    </source>
</evidence>
<keyword evidence="7 8" id="KW-0460">Magnesium</keyword>
<evidence type="ECO:0000256" key="4">
    <source>
        <dbReference type="ARBA" id="ARBA00022723"/>
    </source>
</evidence>
<feature type="binding site" evidence="8">
    <location>
        <position position="111"/>
    </location>
    <ligand>
        <name>ATP</name>
        <dbReference type="ChEBI" id="CHEBI:30616"/>
    </ligand>
</feature>
<keyword evidence="4 8" id="KW-0479">Metal-binding</keyword>
<dbReference type="RefSeq" id="WP_150044193.1">
    <property type="nucleotide sequence ID" value="NZ_OW485601.1"/>
</dbReference>
<dbReference type="NCBIfam" id="NF000658">
    <property type="entry name" value="PRK00029.1"/>
    <property type="match status" value="1"/>
</dbReference>
<comment type="catalytic activity">
    <reaction evidence="8">
        <text>L-threonyl-[protein] + ATP = 3-O-(5'-adenylyl)-L-threonyl-[protein] + diphosphate</text>
        <dbReference type="Rhea" id="RHEA:54292"/>
        <dbReference type="Rhea" id="RHEA-COMP:11060"/>
        <dbReference type="Rhea" id="RHEA-COMP:13847"/>
        <dbReference type="ChEBI" id="CHEBI:30013"/>
        <dbReference type="ChEBI" id="CHEBI:30616"/>
        <dbReference type="ChEBI" id="CHEBI:33019"/>
        <dbReference type="ChEBI" id="CHEBI:138113"/>
        <dbReference type="EC" id="2.7.7.108"/>
    </reaction>
</comment>
<evidence type="ECO:0000313" key="10">
    <source>
        <dbReference type="EMBL" id="KAA5609140.1"/>
    </source>
</evidence>
<dbReference type="GO" id="GO:0030145">
    <property type="term" value="F:manganese ion binding"/>
    <property type="evidence" value="ECO:0007669"/>
    <property type="project" value="UniProtKB-UniRule"/>
</dbReference>
<comment type="catalytic activity">
    <reaction evidence="8">
        <text>L-tyrosyl-[protein] + UTP = O-(5'-uridylyl)-L-tyrosyl-[protein] + diphosphate</text>
        <dbReference type="Rhea" id="RHEA:83887"/>
        <dbReference type="Rhea" id="RHEA-COMP:10136"/>
        <dbReference type="Rhea" id="RHEA-COMP:20238"/>
        <dbReference type="ChEBI" id="CHEBI:33019"/>
        <dbReference type="ChEBI" id="CHEBI:46398"/>
        <dbReference type="ChEBI" id="CHEBI:46858"/>
        <dbReference type="ChEBI" id="CHEBI:90602"/>
    </reaction>
</comment>
<feature type="binding site" evidence="8">
    <location>
        <position position="88"/>
    </location>
    <ligand>
        <name>ATP</name>
        <dbReference type="ChEBI" id="CHEBI:30616"/>
    </ligand>
</feature>
<comment type="cofactor">
    <cofactor evidence="8">
        <name>Mg(2+)</name>
        <dbReference type="ChEBI" id="CHEBI:18420"/>
    </cofactor>
    <cofactor evidence="8">
        <name>Mn(2+)</name>
        <dbReference type="ChEBI" id="CHEBI:29035"/>
    </cofactor>
</comment>